<protein>
    <submittedName>
        <fullName evidence="3">Aflatoxin B1 aldehyde reductase member 3</fullName>
    </submittedName>
</protein>
<evidence type="ECO:0000313" key="3">
    <source>
        <dbReference type="EMBL" id="OAA50932.1"/>
    </source>
</evidence>
<dbReference type="PANTHER" id="PTHR43364">
    <property type="entry name" value="NADH-SPECIFIC METHYLGLYOXAL REDUCTASE-RELATED"/>
    <property type="match status" value="1"/>
</dbReference>
<accession>A0A167JXI0</accession>
<dbReference type="AlphaFoldDB" id="A0A167JXI0"/>
<dbReference type="SUPFAM" id="SSF51430">
    <property type="entry name" value="NAD(P)-linked oxidoreductase"/>
    <property type="match status" value="1"/>
</dbReference>
<keyword evidence="1" id="KW-0560">Oxidoreductase</keyword>
<dbReference type="InterPro" id="IPR020471">
    <property type="entry name" value="AKR"/>
</dbReference>
<name>A0A167JXI0_9HYPO</name>
<dbReference type="InterPro" id="IPR050523">
    <property type="entry name" value="AKR_Detox_Biosynth"/>
</dbReference>
<evidence type="ECO:0000256" key="1">
    <source>
        <dbReference type="ARBA" id="ARBA00023002"/>
    </source>
</evidence>
<dbReference type="InterPro" id="IPR036812">
    <property type="entry name" value="NAD(P)_OxRdtase_dom_sf"/>
</dbReference>
<dbReference type="OrthoDB" id="2310150at2759"/>
<dbReference type="InterPro" id="IPR023210">
    <property type="entry name" value="NADP_OxRdtase_dom"/>
</dbReference>
<dbReference type="EMBL" id="AZHA01000002">
    <property type="protein sequence ID" value="OAA50932.1"/>
    <property type="molecule type" value="Genomic_DNA"/>
</dbReference>
<reference evidence="3 4" key="1">
    <citation type="journal article" date="2016" name="Genome Biol. Evol.">
        <title>Divergent and convergent evolution of fungal pathogenicity.</title>
        <authorList>
            <person name="Shang Y."/>
            <person name="Xiao G."/>
            <person name="Zheng P."/>
            <person name="Cen K."/>
            <person name="Zhan S."/>
            <person name="Wang C."/>
        </authorList>
    </citation>
    <scope>NUCLEOTIDE SEQUENCE [LARGE SCALE GENOMIC DNA]</scope>
    <source>
        <strain evidence="3 4">RCEF 3172</strain>
    </source>
</reference>
<organism evidence="3 4">
    <name type="scientific">Beauveria brongniartii RCEF 3172</name>
    <dbReference type="NCBI Taxonomy" id="1081107"/>
    <lineage>
        <taxon>Eukaryota</taxon>
        <taxon>Fungi</taxon>
        <taxon>Dikarya</taxon>
        <taxon>Ascomycota</taxon>
        <taxon>Pezizomycotina</taxon>
        <taxon>Sordariomycetes</taxon>
        <taxon>Hypocreomycetidae</taxon>
        <taxon>Hypocreales</taxon>
        <taxon>Cordycipitaceae</taxon>
        <taxon>Beauveria</taxon>
        <taxon>Beauveria brongniartii</taxon>
    </lineage>
</organism>
<dbReference type="PROSITE" id="PS00062">
    <property type="entry name" value="ALDOKETO_REDUCTASE_2"/>
    <property type="match status" value="1"/>
</dbReference>
<gene>
    <name evidence="3" type="ORF">BBO_00879</name>
</gene>
<dbReference type="Gene3D" id="3.20.20.100">
    <property type="entry name" value="NADP-dependent oxidoreductase domain"/>
    <property type="match status" value="1"/>
</dbReference>
<feature type="domain" description="NADP-dependent oxidoreductase" evidence="2">
    <location>
        <begin position="7"/>
        <end position="301"/>
    </location>
</feature>
<proteinExistence type="predicted"/>
<dbReference type="Proteomes" id="UP000076863">
    <property type="component" value="Unassembled WGS sequence"/>
</dbReference>
<dbReference type="PANTHER" id="PTHR43364:SF4">
    <property type="entry name" value="NAD(P)-LINKED OXIDOREDUCTASE SUPERFAMILY PROTEIN"/>
    <property type="match status" value="1"/>
</dbReference>
<sequence length="318" mass="34698">MSEPGVKIVFGSAGFMSSSVPDVEEWLTALAEVDITAIDTAEIYGMSEQLLGDAGAGARFTIDTKAPGGTGTQLSTGTNIIDSAKQSLKKLKVDAVDVYYLHAPDRRVPLKDTLSGLNKLHQQGVYKRLGLSNFLGHEVEEVVRVAHENNFVVPSVYQGNYSAIARRTETEIFPILRKHNIAFYAYSPIAGGFLSKSRADLTAAEGRFGRGDAIGNLYNSMYNRPSLVAALDTWERIAEEEGVTRAELAYRWIVHHSKLQGNSGDAVIVGARKVEQLRDTVKAIKNGPLSDGAVGKIEDVWETVKSDSFLDNFEAFNK</sequence>
<evidence type="ECO:0000313" key="4">
    <source>
        <dbReference type="Proteomes" id="UP000076863"/>
    </source>
</evidence>
<evidence type="ECO:0000259" key="2">
    <source>
        <dbReference type="Pfam" id="PF00248"/>
    </source>
</evidence>
<dbReference type="Pfam" id="PF00248">
    <property type="entry name" value="Aldo_ket_red"/>
    <property type="match status" value="1"/>
</dbReference>
<dbReference type="InterPro" id="IPR018170">
    <property type="entry name" value="Aldo/ket_reductase_CS"/>
</dbReference>
<dbReference type="PRINTS" id="PR00069">
    <property type="entry name" value="ALDKETRDTASE"/>
</dbReference>
<dbReference type="GO" id="GO:0016491">
    <property type="term" value="F:oxidoreductase activity"/>
    <property type="evidence" value="ECO:0007669"/>
    <property type="project" value="UniProtKB-KW"/>
</dbReference>
<dbReference type="CDD" id="cd19075">
    <property type="entry name" value="AKR_AKR7A1-5"/>
    <property type="match status" value="1"/>
</dbReference>
<keyword evidence="4" id="KW-1185">Reference proteome</keyword>
<comment type="caution">
    <text evidence="3">The sequence shown here is derived from an EMBL/GenBank/DDBJ whole genome shotgun (WGS) entry which is preliminary data.</text>
</comment>